<sequence>MPLAAMQCRVTGLAKRSRTSNRSRWLGVVVAGRGADLIEDAVVVRDADCGAEKVLRFLKLRPVCLVDHRCRMRYIDVTSGPAHADPLVTLLSHKPRPLAA</sequence>
<accession>A0ABN3HUU9</accession>
<gene>
    <name evidence="1" type="ORF">GCM10010170_099900</name>
</gene>
<organism evidence="1 2">
    <name type="scientific">Dactylosporangium salmoneum</name>
    <dbReference type="NCBI Taxonomy" id="53361"/>
    <lineage>
        <taxon>Bacteria</taxon>
        <taxon>Bacillati</taxon>
        <taxon>Actinomycetota</taxon>
        <taxon>Actinomycetes</taxon>
        <taxon>Micromonosporales</taxon>
        <taxon>Micromonosporaceae</taxon>
        <taxon>Dactylosporangium</taxon>
    </lineage>
</organism>
<keyword evidence="2" id="KW-1185">Reference proteome</keyword>
<protein>
    <submittedName>
        <fullName evidence="1">Uncharacterized protein</fullName>
    </submittedName>
</protein>
<name>A0ABN3HUU9_9ACTN</name>
<dbReference type="Proteomes" id="UP001501444">
    <property type="component" value="Unassembled WGS sequence"/>
</dbReference>
<comment type="caution">
    <text evidence="1">The sequence shown here is derived from an EMBL/GenBank/DDBJ whole genome shotgun (WGS) entry which is preliminary data.</text>
</comment>
<evidence type="ECO:0000313" key="2">
    <source>
        <dbReference type="Proteomes" id="UP001501444"/>
    </source>
</evidence>
<evidence type="ECO:0000313" key="1">
    <source>
        <dbReference type="EMBL" id="GAA2388600.1"/>
    </source>
</evidence>
<dbReference type="EMBL" id="BAAARV010000113">
    <property type="protein sequence ID" value="GAA2388600.1"/>
    <property type="molecule type" value="Genomic_DNA"/>
</dbReference>
<proteinExistence type="predicted"/>
<reference evidence="1 2" key="1">
    <citation type="journal article" date="2019" name="Int. J. Syst. Evol. Microbiol.">
        <title>The Global Catalogue of Microorganisms (GCM) 10K type strain sequencing project: providing services to taxonomists for standard genome sequencing and annotation.</title>
        <authorList>
            <consortium name="The Broad Institute Genomics Platform"/>
            <consortium name="The Broad Institute Genome Sequencing Center for Infectious Disease"/>
            <person name="Wu L."/>
            <person name="Ma J."/>
        </authorList>
    </citation>
    <scope>NUCLEOTIDE SEQUENCE [LARGE SCALE GENOMIC DNA]</scope>
    <source>
        <strain evidence="1 2">JCM 3272</strain>
    </source>
</reference>